<dbReference type="Gene3D" id="2.30.30.940">
    <property type="match status" value="1"/>
</dbReference>
<evidence type="ECO:0000256" key="2">
    <source>
        <dbReference type="ARBA" id="ARBA00022840"/>
    </source>
</evidence>
<organism evidence="5 6">
    <name type="scientific">Holdemania filiformis</name>
    <dbReference type="NCBI Taxonomy" id="61171"/>
    <lineage>
        <taxon>Bacteria</taxon>
        <taxon>Bacillati</taxon>
        <taxon>Bacillota</taxon>
        <taxon>Erysipelotrichia</taxon>
        <taxon>Erysipelotrichales</taxon>
        <taxon>Erysipelotrichaceae</taxon>
        <taxon>Holdemania</taxon>
    </lineage>
</organism>
<dbReference type="InterPro" id="IPR027417">
    <property type="entry name" value="P-loop_NTPase"/>
</dbReference>
<comment type="function">
    <text evidence="3">DNA-dependent ATPase and ATP-dependent 5'-3' DNA helicase. Has no activity on blunt DNA or DNA with 3'-overhangs, requires at least 10 bases of 5'-ssDNA for helicase activity.</text>
</comment>
<protein>
    <recommendedName>
        <fullName evidence="3">ATP-dependent RecD2 DNA helicase</fullName>
        <ecNumber evidence="3">5.6.2.3</ecNumber>
    </recommendedName>
    <alternativeName>
        <fullName evidence="3">DNA 5'-3' helicase subunit RecD2</fullName>
    </alternativeName>
</protein>
<dbReference type="GO" id="GO:0006310">
    <property type="term" value="P:DNA recombination"/>
    <property type="evidence" value="ECO:0007669"/>
    <property type="project" value="InterPro"/>
</dbReference>
<evidence type="ECO:0000256" key="1">
    <source>
        <dbReference type="ARBA" id="ARBA00022741"/>
    </source>
</evidence>
<keyword evidence="2 3" id="KW-0067">ATP-binding</keyword>
<comment type="catalytic activity">
    <reaction evidence="3">
        <text>ATP + H2O = ADP + phosphate + H(+)</text>
        <dbReference type="Rhea" id="RHEA:13065"/>
        <dbReference type="ChEBI" id="CHEBI:15377"/>
        <dbReference type="ChEBI" id="CHEBI:15378"/>
        <dbReference type="ChEBI" id="CHEBI:30616"/>
        <dbReference type="ChEBI" id="CHEBI:43474"/>
        <dbReference type="ChEBI" id="CHEBI:456216"/>
        <dbReference type="EC" id="5.6.2.3"/>
    </reaction>
</comment>
<dbReference type="GO" id="GO:0005524">
    <property type="term" value="F:ATP binding"/>
    <property type="evidence" value="ECO:0007669"/>
    <property type="project" value="UniProtKB-UniRule"/>
</dbReference>
<dbReference type="EC" id="5.6.2.3" evidence="3"/>
<dbReference type="CDD" id="cd18809">
    <property type="entry name" value="SF1_C_RecD"/>
    <property type="match status" value="1"/>
</dbReference>
<dbReference type="Pfam" id="PF18335">
    <property type="entry name" value="SH3_13"/>
    <property type="match status" value="1"/>
</dbReference>
<dbReference type="GO" id="GO:0017116">
    <property type="term" value="F:single-stranded DNA helicase activity"/>
    <property type="evidence" value="ECO:0007669"/>
    <property type="project" value="TreeGrafter"/>
</dbReference>
<dbReference type="GO" id="GO:0009338">
    <property type="term" value="C:exodeoxyribonuclease V complex"/>
    <property type="evidence" value="ECO:0007669"/>
    <property type="project" value="TreeGrafter"/>
</dbReference>
<keyword evidence="3" id="KW-0238">DNA-binding</keyword>
<dbReference type="GO" id="GO:0016887">
    <property type="term" value="F:ATP hydrolysis activity"/>
    <property type="evidence" value="ECO:0007669"/>
    <property type="project" value="RHEA"/>
</dbReference>
<dbReference type="GO" id="GO:0003677">
    <property type="term" value="F:DNA binding"/>
    <property type="evidence" value="ECO:0007669"/>
    <property type="project" value="UniProtKB-UniRule"/>
</dbReference>
<dbReference type="InterPro" id="IPR055446">
    <property type="entry name" value="RecD2_N_OB"/>
</dbReference>
<dbReference type="HAMAP" id="MF_01488">
    <property type="entry name" value="RecD2"/>
    <property type="match status" value="1"/>
</dbReference>
<gene>
    <name evidence="3" type="primary">recD2</name>
    <name evidence="5" type="ORF">DWY25_06000</name>
</gene>
<dbReference type="InterPro" id="IPR050534">
    <property type="entry name" value="Coronavir_polyprotein_1ab"/>
</dbReference>
<evidence type="ECO:0000313" key="5">
    <source>
        <dbReference type="EMBL" id="RGR75325.1"/>
    </source>
</evidence>
<dbReference type="InterPro" id="IPR003593">
    <property type="entry name" value="AAA+_ATPase"/>
</dbReference>
<evidence type="ECO:0000256" key="3">
    <source>
        <dbReference type="HAMAP-Rule" id="MF_01488"/>
    </source>
</evidence>
<reference evidence="5 6" key="1">
    <citation type="submission" date="2018-08" db="EMBL/GenBank/DDBJ databases">
        <title>A genome reference for cultivated species of the human gut microbiota.</title>
        <authorList>
            <person name="Zou Y."/>
            <person name="Xue W."/>
            <person name="Luo G."/>
        </authorList>
    </citation>
    <scope>NUCLEOTIDE SEQUENCE [LARGE SCALE GENOMIC DNA]</scope>
    <source>
        <strain evidence="5 6">AF24-29</strain>
    </source>
</reference>
<keyword evidence="3" id="KW-0378">Hydrolase</keyword>
<dbReference type="Pfam" id="PF13245">
    <property type="entry name" value="AAA_19"/>
    <property type="match status" value="1"/>
</dbReference>
<keyword evidence="3 5" id="KW-0347">Helicase</keyword>
<dbReference type="PANTHER" id="PTHR43788">
    <property type="entry name" value="DNA2/NAM7 HELICASE FAMILY MEMBER"/>
    <property type="match status" value="1"/>
</dbReference>
<evidence type="ECO:0000313" key="6">
    <source>
        <dbReference type="Proteomes" id="UP000284178"/>
    </source>
</evidence>
<dbReference type="Proteomes" id="UP000284178">
    <property type="component" value="Unassembled WGS sequence"/>
</dbReference>
<proteinExistence type="inferred from homology"/>
<dbReference type="PANTHER" id="PTHR43788:SF6">
    <property type="entry name" value="DNA HELICASE B"/>
    <property type="match status" value="1"/>
</dbReference>
<dbReference type="Pfam" id="PF13538">
    <property type="entry name" value="UvrD_C_2"/>
    <property type="match status" value="1"/>
</dbReference>
<keyword evidence="6" id="KW-1185">Reference proteome</keyword>
<dbReference type="Gene3D" id="1.10.10.2220">
    <property type="match status" value="1"/>
</dbReference>
<keyword evidence="3" id="KW-0413">Isomerase</keyword>
<dbReference type="Pfam" id="PF14490">
    <property type="entry name" value="HHH_RecD2"/>
    <property type="match status" value="1"/>
</dbReference>
<dbReference type="SMART" id="SM00382">
    <property type="entry name" value="AAA"/>
    <property type="match status" value="1"/>
</dbReference>
<evidence type="ECO:0000259" key="4">
    <source>
        <dbReference type="SMART" id="SM00382"/>
    </source>
</evidence>
<comment type="caution">
    <text evidence="5">The sequence shown here is derived from an EMBL/GenBank/DDBJ whole genome shotgun (WGS) entry which is preliminary data.</text>
</comment>
<feature type="binding site" evidence="3">
    <location>
        <begin position="352"/>
        <end position="356"/>
    </location>
    <ligand>
        <name>ATP</name>
        <dbReference type="ChEBI" id="CHEBI:30616"/>
    </ligand>
</feature>
<dbReference type="SUPFAM" id="SSF52540">
    <property type="entry name" value="P-loop containing nucleoside triphosphate hydrolases"/>
    <property type="match status" value="1"/>
</dbReference>
<dbReference type="InterPro" id="IPR041451">
    <property type="entry name" value="RecD2_SH13"/>
</dbReference>
<accession>A0A412G435</accession>
<feature type="domain" description="AAA+ ATPase" evidence="4">
    <location>
        <begin position="341"/>
        <end position="491"/>
    </location>
</feature>
<dbReference type="NCBIfam" id="TIGR01448">
    <property type="entry name" value="recD_rel"/>
    <property type="match status" value="1"/>
</dbReference>
<dbReference type="Pfam" id="PF23139">
    <property type="entry name" value="OB_YrrC"/>
    <property type="match status" value="1"/>
</dbReference>
<dbReference type="CDD" id="cd17933">
    <property type="entry name" value="DEXSc_RecD-like"/>
    <property type="match status" value="1"/>
</dbReference>
<keyword evidence="1 3" id="KW-0547">Nucleotide-binding</keyword>
<sequence length="732" mass="82889">MREMSEERDVIRGKLKQIVFRNDDNGYTVARFIVDDLQQRQVTITGYLPVFSEDALMELSGSYVDHPRYGMQFQVETFHRVMPDDEDSLIRFLSGPLFEGIGKKYAETIVAALGKDAIHRIKNDPTVLDSVPKMTSKRRTAILEGLKESDDDLENLIQFFVAHGLGMRNVMKLERIYGKEAVEKIQENPYRMVDEVDGIGFATADKVAMSLGFELEDPRRLEAAMVALVDQMNMQSGDTFVNREGLAHQMKRQCAGLTYDFDELLESLLLQRRLVEEEGRIYHVDQYDAEVQIAQFLTLFPFEELEPVDPETLQFELDALQEKLAITYDQAQLDAIHTFFKHDAMILTGGPGTGKTTVVRALTALFKKLYPYQRIACCAPTGRAAKRLAELTETDTFTIHSLLGWDLESNTFTKTEQDPLIVDLLIIDEFSMVDSWLFAALCKASVHVKKLCIIGDEDQLPSVRCGCVLKDLITSELFPLVRLERIFRQSEGSDVITLAHQIRQGQTEELDCHGDVAFFPVGLYEIKDQVINVVQSALNKGYDIQDIQVLASKYNGPAGIDRLNAALQQCLNPPEKGKREWKAGYRTFREGDKILQLKNQPDDDVYNGDIGMLVEIVYANEDEAGKNRLIVDFEGIPVEYTSDNLLNISHAYCISVHKSQGSEYPIVIMPVVRDYGIMLQRRLIYTGVTRAKKSLVLLGEKDALIRGIASQEHHLRSTTLTQRITAMLNPEF</sequence>
<dbReference type="Gene3D" id="3.40.50.300">
    <property type="entry name" value="P-loop containing nucleotide triphosphate hydrolases"/>
    <property type="match status" value="2"/>
</dbReference>
<dbReference type="InterPro" id="IPR029493">
    <property type="entry name" value="RecD2-like_HHH"/>
</dbReference>
<name>A0A412G435_9FIRM</name>
<comment type="similarity">
    <text evidence="3">Belongs to the RecD family. RecD2 subfamily.</text>
</comment>
<dbReference type="InterPro" id="IPR006345">
    <property type="entry name" value="RecD2"/>
</dbReference>
<dbReference type="InterPro" id="IPR027785">
    <property type="entry name" value="UvrD-like_helicase_C"/>
</dbReference>
<dbReference type="EMBL" id="QRUP01000005">
    <property type="protein sequence ID" value="RGR75325.1"/>
    <property type="molecule type" value="Genomic_DNA"/>
</dbReference>
<dbReference type="GO" id="GO:0043139">
    <property type="term" value="F:5'-3' DNA helicase activity"/>
    <property type="evidence" value="ECO:0007669"/>
    <property type="project" value="UniProtKB-UniRule"/>
</dbReference>
<dbReference type="AlphaFoldDB" id="A0A412G435"/>